<gene>
    <name evidence="2" type="ORF">PPYR_11367</name>
</gene>
<comment type="caution">
    <text evidence="2">The sequence shown here is derived from an EMBL/GenBank/DDBJ whole genome shotgun (WGS) entry which is preliminary data.</text>
</comment>
<reference evidence="2 3" key="1">
    <citation type="journal article" date="2018" name="Elife">
        <title>Firefly genomes illuminate parallel origins of bioluminescence in beetles.</title>
        <authorList>
            <person name="Fallon T.R."/>
            <person name="Lower S.E."/>
            <person name="Chang C.H."/>
            <person name="Bessho-Uehara M."/>
            <person name="Martin G.J."/>
            <person name="Bewick A.J."/>
            <person name="Behringer M."/>
            <person name="Debat H.J."/>
            <person name="Wong I."/>
            <person name="Day J.C."/>
            <person name="Suvorov A."/>
            <person name="Silva C.J."/>
            <person name="Stanger-Hall K.F."/>
            <person name="Hall D.W."/>
            <person name="Schmitz R.J."/>
            <person name="Nelson D.R."/>
            <person name="Lewis S.M."/>
            <person name="Shigenobu S."/>
            <person name="Bybee S.M."/>
            <person name="Larracuente A.M."/>
            <person name="Oba Y."/>
            <person name="Weng J.K."/>
        </authorList>
    </citation>
    <scope>NUCLEOTIDE SEQUENCE [LARGE SCALE GENOMIC DNA]</scope>
    <source>
        <strain evidence="2">1611_PpyrPB1</strain>
        <tissue evidence="2">Whole body</tissue>
    </source>
</reference>
<evidence type="ECO:0000313" key="2">
    <source>
        <dbReference type="EMBL" id="KAB0794528.1"/>
    </source>
</evidence>
<keyword evidence="3" id="KW-1185">Reference proteome</keyword>
<dbReference type="AlphaFoldDB" id="A0A5N4AB93"/>
<proteinExistence type="predicted"/>
<dbReference type="EMBL" id="VVIM01000008">
    <property type="protein sequence ID" value="KAB0794528.1"/>
    <property type="molecule type" value="Genomic_DNA"/>
</dbReference>
<feature type="compositionally biased region" description="Basic residues" evidence="1">
    <location>
        <begin position="566"/>
        <end position="577"/>
    </location>
</feature>
<feature type="region of interest" description="Disordered" evidence="1">
    <location>
        <begin position="566"/>
        <end position="590"/>
    </location>
</feature>
<dbReference type="Proteomes" id="UP000327044">
    <property type="component" value="Unassembled WGS sequence"/>
</dbReference>
<evidence type="ECO:0000313" key="3">
    <source>
        <dbReference type="Proteomes" id="UP000327044"/>
    </source>
</evidence>
<organism evidence="2 3">
    <name type="scientific">Photinus pyralis</name>
    <name type="common">Common eastern firefly</name>
    <name type="synonym">Lampyris pyralis</name>
    <dbReference type="NCBI Taxonomy" id="7054"/>
    <lineage>
        <taxon>Eukaryota</taxon>
        <taxon>Metazoa</taxon>
        <taxon>Ecdysozoa</taxon>
        <taxon>Arthropoda</taxon>
        <taxon>Hexapoda</taxon>
        <taxon>Insecta</taxon>
        <taxon>Pterygota</taxon>
        <taxon>Neoptera</taxon>
        <taxon>Endopterygota</taxon>
        <taxon>Coleoptera</taxon>
        <taxon>Polyphaga</taxon>
        <taxon>Elateriformia</taxon>
        <taxon>Elateroidea</taxon>
        <taxon>Lampyridae</taxon>
        <taxon>Lampyrinae</taxon>
        <taxon>Photinus</taxon>
    </lineage>
</organism>
<dbReference type="PANTHER" id="PTHR15434:SF2">
    <property type="entry name" value="HEAT SHOCK FACTOR 2-BINDING PROTEIN"/>
    <property type="match status" value="1"/>
</dbReference>
<dbReference type="OrthoDB" id="10065854at2759"/>
<protein>
    <submittedName>
        <fullName evidence="2">Uncharacterized protein</fullName>
    </submittedName>
</protein>
<dbReference type="InterPro" id="IPR039584">
    <property type="entry name" value="HSF2BP"/>
</dbReference>
<dbReference type="GO" id="GO:0005829">
    <property type="term" value="C:cytosol"/>
    <property type="evidence" value="ECO:0007669"/>
    <property type="project" value="TreeGrafter"/>
</dbReference>
<name>A0A5N4AB93_PHOPY</name>
<accession>A0A5N4AB93</accession>
<sequence>MAQSRPSPENVLREVRQSLETLSYQLQSELITNPRDQEKHKTKMKLALIDLEAMDRRLLETCNSLMEEEQDDLESNFGVSLKLEMAQSALSMLKEKHSSLRKEWYSQDEHLRKLTKKICDTEKQFKSQRIACATQGLLFSKVLWKFSKSNNLLEIIVSHENLVLDLLKIYTSTLCGFTNESMNTSSDDYQYLLSLTGIINNFATIPDGRFFLINQPICQNAINQVIKSIPQIQSPLGEDLKFLLLTLLYNIMICKEGEEVIRNDCCLNYSLTSCISPPQSARLTILAMKIMKGAEKRYCPVEAITKLRSGSPTESRKDEAKLKKDCCAKDGVVRKISRMRPTEGAYPNNILAYYLLTNTYFPCAPSNNNHATLTEASSSRSETRACEMSDLQPRRIVNESKSTSMSRVLVNLREIGQGISDEIHSMRYQLPNSNLGRTFSITIGDNLQISIPAGNLTKLSGGCCFGDDIKNTSIVTVYRKDDGQLNTFSDNTILPFVTVTCNDASTAIDESKAATEVIDVGQFKTDIGDEDVQSTSIRGPTFNRKKLHKKKRVRKLIAKTSYFKRKRSFKRTSKSTRGRSSCINSDASGR</sequence>
<evidence type="ECO:0000256" key="1">
    <source>
        <dbReference type="SAM" id="MobiDB-lite"/>
    </source>
</evidence>
<dbReference type="PANTHER" id="PTHR15434">
    <property type="entry name" value="HEAT SHOCK FACTOR 2-BINDING PROTEIN"/>
    <property type="match status" value="1"/>
</dbReference>
<dbReference type="InParanoid" id="A0A5N4AB93"/>